<evidence type="ECO:0000256" key="1">
    <source>
        <dbReference type="SAM" id="Phobius"/>
    </source>
</evidence>
<evidence type="ECO:0000313" key="4">
    <source>
        <dbReference type="Proteomes" id="UP001151760"/>
    </source>
</evidence>
<keyword evidence="1" id="KW-1133">Transmembrane helix</keyword>
<keyword evidence="3" id="KW-0695">RNA-directed DNA polymerase</keyword>
<keyword evidence="3" id="KW-0548">Nucleotidyltransferase</keyword>
<comment type="caution">
    <text evidence="3">The sequence shown here is derived from an EMBL/GenBank/DDBJ whole genome shotgun (WGS) entry which is preliminary data.</text>
</comment>
<gene>
    <name evidence="3" type="ORF">Tco_0800624</name>
</gene>
<dbReference type="SUPFAM" id="SSF56672">
    <property type="entry name" value="DNA/RNA polymerases"/>
    <property type="match status" value="1"/>
</dbReference>
<dbReference type="EMBL" id="BQNB010011673">
    <property type="protein sequence ID" value="GJS93656.1"/>
    <property type="molecule type" value="Genomic_DNA"/>
</dbReference>
<dbReference type="InterPro" id="IPR000477">
    <property type="entry name" value="RT_dom"/>
</dbReference>
<sequence>MTTSEMRCYGGMGVFGIMVNFGVIQHWFNDIKPWEETDELYDRLTCVVIEGLPILGRNLVAVKSYCRKIWDIGQPIDVILNKKSYPVRIFEEPFVSPCLLSGHKDKWKIKSIDGSIFEEEVVGPSMEVQDEGDSLSGDESPGLWADDSINSLSPNAKGINSIPPVLNPAHSSNGLDFVKPILYESCTGPDVPIVAIPNGHDPLPDLNAPTIHDEPKNHFDLDLDELLSSFQRISDNSNIDPSAIGGRKRKHKKKNLVVGEFGPDSFNSQSNSIGLEDVEATEFIDDSTIRSIWPRSFVDYAFSCSTGASGGILTMWDSCVFSLDSKIYDRNFVVVVGSWAGMSSKIRLINVYAPQANRLVKVISLVIGPNQTAFIAGRQILDGCLIANEIIRMTSIEKSNLLLFKVDFEKAFDSVNWNFLQNVMRQMGFGVKWRKWITYCLSSASISILINGSPTKEFKLERGLRQGDPLSPFLFLIVVEALQISILEACEKGFFKGIHLANNGANISLLQYADDALFFGDWSRTNAMYLIHILKCFELASGLKVNMSKSRLIGLGILMSEVENLANFIGCSHDFVPFINLGLLVGKDECQVIKDFYGDDGGLSSPLNSCGIGGTWCDILKAIENIEAVDNSFKNSFVLKGGNWHGAFLHVAELLMICHPLFPVLEIFIFLRTGVTSRPGQVTRLVPSRFAILLSALKANCLVVMLSESIINGTHGFLGKLTCALGEPLSIGSPLDQTLLFMEFLSPQSVVRFVKRIMKFWTIVSSIVPVCLVFGGKFGVSGIWTRLWCSPRSPSLILP</sequence>
<evidence type="ECO:0000259" key="2">
    <source>
        <dbReference type="PROSITE" id="PS50878"/>
    </source>
</evidence>
<keyword evidence="4" id="KW-1185">Reference proteome</keyword>
<dbReference type="PANTHER" id="PTHR31635">
    <property type="entry name" value="REVERSE TRANSCRIPTASE DOMAIN-CONTAINING PROTEIN-RELATED"/>
    <property type="match status" value="1"/>
</dbReference>
<accession>A0ABQ4ZW20</accession>
<reference evidence="3" key="1">
    <citation type="journal article" date="2022" name="Int. J. Mol. Sci.">
        <title>Draft Genome of Tanacetum Coccineum: Genomic Comparison of Closely Related Tanacetum-Family Plants.</title>
        <authorList>
            <person name="Yamashiro T."/>
            <person name="Shiraishi A."/>
            <person name="Nakayama K."/>
            <person name="Satake H."/>
        </authorList>
    </citation>
    <scope>NUCLEOTIDE SEQUENCE</scope>
</reference>
<feature type="domain" description="Reverse transcriptase" evidence="2">
    <location>
        <begin position="330"/>
        <end position="573"/>
    </location>
</feature>
<keyword evidence="1" id="KW-0812">Transmembrane</keyword>
<keyword evidence="3" id="KW-0808">Transferase</keyword>
<dbReference type="PROSITE" id="PS50878">
    <property type="entry name" value="RT_POL"/>
    <property type="match status" value="1"/>
</dbReference>
<protein>
    <submittedName>
        <fullName evidence="3">RNA-directed DNA polymerase, eukaryota, reverse transcriptase zinc-binding domain protein</fullName>
    </submittedName>
</protein>
<dbReference type="CDD" id="cd01650">
    <property type="entry name" value="RT_nLTR_like"/>
    <property type="match status" value="1"/>
</dbReference>
<name>A0ABQ4ZW20_9ASTR</name>
<dbReference type="GO" id="GO:0003964">
    <property type="term" value="F:RNA-directed DNA polymerase activity"/>
    <property type="evidence" value="ECO:0007669"/>
    <property type="project" value="UniProtKB-KW"/>
</dbReference>
<organism evidence="3 4">
    <name type="scientific">Tanacetum coccineum</name>
    <dbReference type="NCBI Taxonomy" id="301880"/>
    <lineage>
        <taxon>Eukaryota</taxon>
        <taxon>Viridiplantae</taxon>
        <taxon>Streptophyta</taxon>
        <taxon>Embryophyta</taxon>
        <taxon>Tracheophyta</taxon>
        <taxon>Spermatophyta</taxon>
        <taxon>Magnoliopsida</taxon>
        <taxon>eudicotyledons</taxon>
        <taxon>Gunneridae</taxon>
        <taxon>Pentapetalae</taxon>
        <taxon>asterids</taxon>
        <taxon>campanulids</taxon>
        <taxon>Asterales</taxon>
        <taxon>Asteraceae</taxon>
        <taxon>Asteroideae</taxon>
        <taxon>Anthemideae</taxon>
        <taxon>Anthemidinae</taxon>
        <taxon>Tanacetum</taxon>
    </lineage>
</organism>
<feature type="transmembrane region" description="Helical" evidence="1">
    <location>
        <begin position="760"/>
        <end position="784"/>
    </location>
</feature>
<evidence type="ECO:0000313" key="3">
    <source>
        <dbReference type="EMBL" id="GJS93656.1"/>
    </source>
</evidence>
<proteinExistence type="predicted"/>
<dbReference type="InterPro" id="IPR043502">
    <property type="entry name" value="DNA/RNA_pol_sf"/>
</dbReference>
<keyword evidence="1" id="KW-0472">Membrane</keyword>
<dbReference type="Pfam" id="PF00078">
    <property type="entry name" value="RVT_1"/>
    <property type="match status" value="1"/>
</dbReference>
<reference evidence="3" key="2">
    <citation type="submission" date="2022-01" db="EMBL/GenBank/DDBJ databases">
        <authorList>
            <person name="Yamashiro T."/>
            <person name="Shiraishi A."/>
            <person name="Satake H."/>
            <person name="Nakayama K."/>
        </authorList>
    </citation>
    <scope>NUCLEOTIDE SEQUENCE</scope>
</reference>
<dbReference type="PANTHER" id="PTHR31635:SF196">
    <property type="entry name" value="REVERSE TRANSCRIPTASE DOMAIN-CONTAINING PROTEIN-RELATED"/>
    <property type="match status" value="1"/>
</dbReference>
<dbReference type="Proteomes" id="UP001151760">
    <property type="component" value="Unassembled WGS sequence"/>
</dbReference>